<reference evidence="2 3" key="1">
    <citation type="journal article" date="2019" name="Nat. Ecol. Evol.">
        <title>Megaphylogeny resolves global patterns of mushroom evolution.</title>
        <authorList>
            <person name="Varga T."/>
            <person name="Krizsan K."/>
            <person name="Foldi C."/>
            <person name="Dima B."/>
            <person name="Sanchez-Garcia M."/>
            <person name="Sanchez-Ramirez S."/>
            <person name="Szollosi G.J."/>
            <person name="Szarkandi J.G."/>
            <person name="Papp V."/>
            <person name="Albert L."/>
            <person name="Andreopoulos W."/>
            <person name="Angelini C."/>
            <person name="Antonin V."/>
            <person name="Barry K.W."/>
            <person name="Bougher N.L."/>
            <person name="Buchanan P."/>
            <person name="Buyck B."/>
            <person name="Bense V."/>
            <person name="Catcheside P."/>
            <person name="Chovatia M."/>
            <person name="Cooper J."/>
            <person name="Damon W."/>
            <person name="Desjardin D."/>
            <person name="Finy P."/>
            <person name="Geml J."/>
            <person name="Haridas S."/>
            <person name="Hughes K."/>
            <person name="Justo A."/>
            <person name="Karasinski D."/>
            <person name="Kautmanova I."/>
            <person name="Kiss B."/>
            <person name="Kocsube S."/>
            <person name="Kotiranta H."/>
            <person name="LaButti K.M."/>
            <person name="Lechner B.E."/>
            <person name="Liimatainen K."/>
            <person name="Lipzen A."/>
            <person name="Lukacs Z."/>
            <person name="Mihaltcheva S."/>
            <person name="Morgado L.N."/>
            <person name="Niskanen T."/>
            <person name="Noordeloos M.E."/>
            <person name="Ohm R.A."/>
            <person name="Ortiz-Santana B."/>
            <person name="Ovrebo C."/>
            <person name="Racz N."/>
            <person name="Riley R."/>
            <person name="Savchenko A."/>
            <person name="Shiryaev A."/>
            <person name="Soop K."/>
            <person name="Spirin V."/>
            <person name="Szebenyi C."/>
            <person name="Tomsovsky M."/>
            <person name="Tulloss R.E."/>
            <person name="Uehling J."/>
            <person name="Grigoriev I.V."/>
            <person name="Vagvolgyi C."/>
            <person name="Papp T."/>
            <person name="Martin F.M."/>
            <person name="Miettinen O."/>
            <person name="Hibbett D.S."/>
            <person name="Nagy L.G."/>
        </authorList>
    </citation>
    <scope>NUCLEOTIDE SEQUENCE [LARGE SCALE GENOMIC DNA]</scope>
    <source>
        <strain evidence="2 3">CBS 962.96</strain>
    </source>
</reference>
<dbReference type="Proteomes" id="UP000297245">
    <property type="component" value="Unassembled WGS sequence"/>
</dbReference>
<feature type="region of interest" description="Disordered" evidence="1">
    <location>
        <begin position="224"/>
        <end position="244"/>
    </location>
</feature>
<evidence type="ECO:0000313" key="2">
    <source>
        <dbReference type="EMBL" id="THU86279.1"/>
    </source>
</evidence>
<organism evidence="2 3">
    <name type="scientific">Dendrothele bispora (strain CBS 962.96)</name>
    <dbReference type="NCBI Taxonomy" id="1314807"/>
    <lineage>
        <taxon>Eukaryota</taxon>
        <taxon>Fungi</taxon>
        <taxon>Dikarya</taxon>
        <taxon>Basidiomycota</taxon>
        <taxon>Agaricomycotina</taxon>
        <taxon>Agaricomycetes</taxon>
        <taxon>Agaricomycetidae</taxon>
        <taxon>Agaricales</taxon>
        <taxon>Agaricales incertae sedis</taxon>
        <taxon>Dendrothele</taxon>
    </lineage>
</organism>
<dbReference type="AlphaFoldDB" id="A0A4S8LBU6"/>
<dbReference type="OrthoDB" id="2851073at2759"/>
<keyword evidence="3" id="KW-1185">Reference proteome</keyword>
<evidence type="ECO:0000256" key="1">
    <source>
        <dbReference type="SAM" id="MobiDB-lite"/>
    </source>
</evidence>
<accession>A0A4S8LBU6</accession>
<proteinExistence type="predicted"/>
<protein>
    <submittedName>
        <fullName evidence="2">Uncharacterized protein</fullName>
    </submittedName>
</protein>
<sequence length="301" mass="33515">MNCAVNSFCGTIPGFVSIFTRPETHPPELEQVQVFERSRDDLSGGGDSNSTTTRTCWTQHLYVPILAASVSTEEPRVSEFINACLRRDDFSIILRKGLKGKMIYHPSRVPSRLVRKASSEEGLTKANWVPDAWANDSGDAEAQADDDSGRISLGEVFRRAQRPTIGGKYPNDTWVFGIYGDEKCRGMDLINKVAQIWKEIYGVEDVFQLRDYWVEKFVAEGEMERLSDKGDDDPDDSGDAGSSPGVVLNVIDAHQGSLPRVIFPHLARYGLFDMDSFYQIVLGKSGLEDGLIQSTRIEPNV</sequence>
<dbReference type="EMBL" id="ML179505">
    <property type="protein sequence ID" value="THU86279.1"/>
    <property type="molecule type" value="Genomic_DNA"/>
</dbReference>
<name>A0A4S8LBU6_DENBC</name>
<gene>
    <name evidence="2" type="ORF">K435DRAFT_369214</name>
</gene>
<evidence type="ECO:0000313" key="3">
    <source>
        <dbReference type="Proteomes" id="UP000297245"/>
    </source>
</evidence>